<evidence type="ECO:0000313" key="2">
    <source>
        <dbReference type="Proteomes" id="UP000091956"/>
    </source>
</evidence>
<evidence type="ECO:0008006" key="3">
    <source>
        <dbReference type="Google" id="ProtNLM"/>
    </source>
</evidence>
<dbReference type="Proteomes" id="UP000091956">
    <property type="component" value="Unassembled WGS sequence"/>
</dbReference>
<dbReference type="PANTHER" id="PTHR38116:SF9">
    <property type="entry name" value="BZIP DOMAIN-CONTAINING PROTEIN"/>
    <property type="match status" value="1"/>
</dbReference>
<reference evidence="2" key="2">
    <citation type="journal article" date="2018" name="Nat. Commun.">
        <title>Extreme sensitivity to ultraviolet light in the fungal pathogen causing white-nose syndrome of bats.</title>
        <authorList>
            <person name="Palmer J.M."/>
            <person name="Drees K.P."/>
            <person name="Foster J.T."/>
            <person name="Lindner D.L."/>
        </authorList>
    </citation>
    <scope>NUCLEOTIDE SEQUENCE [LARGE SCALE GENOMIC DNA]</scope>
    <source>
        <strain evidence="2">UAMH 10579</strain>
    </source>
</reference>
<dbReference type="CDD" id="cd14688">
    <property type="entry name" value="bZIP_YAP"/>
    <property type="match status" value="1"/>
</dbReference>
<dbReference type="InterPro" id="IPR021833">
    <property type="entry name" value="DUF3425"/>
</dbReference>
<proteinExistence type="predicted"/>
<accession>A0A2P6FGQ6</accession>
<reference evidence="1 2" key="1">
    <citation type="submission" date="2016-03" db="EMBL/GenBank/DDBJ databases">
        <title>Comparative genomics of Pseudogymnoascus destructans, the fungus causing white-nose syndrome of bats.</title>
        <authorList>
            <person name="Palmer J.M."/>
            <person name="Drees K.P."/>
            <person name="Foster J.T."/>
            <person name="Lindner D.L."/>
        </authorList>
    </citation>
    <scope>NUCLEOTIDE SEQUENCE [LARGE SCALE GENOMIC DNA]</scope>
    <source>
        <strain evidence="1 2">UAMH 10579</strain>
    </source>
</reference>
<keyword evidence="2" id="KW-1185">Reference proteome</keyword>
<protein>
    <recommendedName>
        <fullName evidence="3">BZIP domain-containing protein</fullName>
    </recommendedName>
</protein>
<dbReference type="RefSeq" id="XP_059320159.1">
    <property type="nucleotide sequence ID" value="XM_059464176.1"/>
</dbReference>
<name>A0A2P6FGQ6_9PEZI</name>
<dbReference type="PANTHER" id="PTHR38116">
    <property type="entry name" value="CHROMOSOME 7, WHOLE GENOME SHOTGUN SEQUENCE"/>
    <property type="match status" value="1"/>
</dbReference>
<dbReference type="STRING" id="342668.A0A2P6FGQ6"/>
<organism evidence="1 2">
    <name type="scientific">Pseudogymnoascus verrucosus</name>
    <dbReference type="NCBI Taxonomy" id="342668"/>
    <lineage>
        <taxon>Eukaryota</taxon>
        <taxon>Fungi</taxon>
        <taxon>Dikarya</taxon>
        <taxon>Ascomycota</taxon>
        <taxon>Pezizomycotina</taxon>
        <taxon>Leotiomycetes</taxon>
        <taxon>Thelebolales</taxon>
        <taxon>Thelebolaceae</taxon>
        <taxon>Pseudogymnoascus</taxon>
    </lineage>
</organism>
<dbReference type="Pfam" id="PF11905">
    <property type="entry name" value="DUF3425"/>
    <property type="match status" value="1"/>
</dbReference>
<dbReference type="GeneID" id="84234276"/>
<evidence type="ECO:0000313" key="1">
    <source>
        <dbReference type="EMBL" id="PQM43827.1"/>
    </source>
</evidence>
<dbReference type="AlphaFoldDB" id="A0A2P6FGQ6"/>
<gene>
    <name evidence="1" type="ORF">VE01_10723</name>
</gene>
<dbReference type="EMBL" id="KV460206">
    <property type="protein sequence ID" value="PQM43827.1"/>
    <property type="molecule type" value="Genomic_DNA"/>
</dbReference>
<sequence>MKPFWLPFIKSQSDDWSAVLDRKERKRIQDRLSQRARRRKLAGKGADLLCRSWESARDIDLSEVGGSNSDHTTQALGNEENLVSANETRPGYSCAVSPTHFEPLPSASIDLQTSNSLPLPDPAIDSKWLALYSMDSLHAFTTLGRMLQLVCIGSPQPYLSPHPSASTPATLAPTLQQQLVLHHTFVDILPFPSLRDSIIGALQITDQDTLCKDLPHDEWRLWGSEPWDPCGWEISEVFVKKWWWLLDQEMLEMTNFWRRQQGMCPLVLADIRENFRTS</sequence>